<keyword evidence="4" id="KW-1185">Reference proteome</keyword>
<evidence type="ECO:0000313" key="3">
    <source>
        <dbReference type="EMBL" id="GGD05651.1"/>
    </source>
</evidence>
<dbReference type="Pfam" id="PF01844">
    <property type="entry name" value="HNH"/>
    <property type="match status" value="1"/>
</dbReference>
<feature type="domain" description="HNH nuclease" evidence="2">
    <location>
        <begin position="349"/>
        <end position="401"/>
    </location>
</feature>
<dbReference type="RefSeq" id="WP_188420578.1">
    <property type="nucleotide sequence ID" value="NZ_BMCK01000001.1"/>
</dbReference>
<accession>A0ABQ1PW64</accession>
<gene>
    <name evidence="3" type="ORF">GCM10007231_00560</name>
</gene>
<dbReference type="Pfam" id="PF02720">
    <property type="entry name" value="DUF222"/>
    <property type="match status" value="1"/>
</dbReference>
<comment type="caution">
    <text evidence="3">The sequence shown here is derived from an EMBL/GenBank/DDBJ whole genome shotgun (WGS) entry which is preliminary data.</text>
</comment>
<evidence type="ECO:0000313" key="4">
    <source>
        <dbReference type="Proteomes" id="UP000630594"/>
    </source>
</evidence>
<name>A0ABQ1PW64_9ACTN</name>
<sequence>MHPVNEVAEEMSASLKSVCDVNPTFMSTDEKASALLSLLEVESRTAELRMRVMAAAGDVAEGEGFRSIATWLAHHGHVRRADAAADLRLAEALDRERPTLAAGVREGRVTIAQARVIAAAVEAIPDRVGCDVIEAAEAKLVELAADHDPSDLAKLGRRILEVVDPDRFEDEEARRLADAEKHASERQRLRMRALGDGTTRITAVVPDATAARLGTYLHAFTNPRLADGAVRANATDQEDEKPAGFGARVTQPRRMAEAFTQLLETLDPTRLPIHGGDATHVMVTIPFEALKRDLGVATIDNATPGDGFDTITAAHARRLACTARIIPAVLGTHGEVLDVGRASRLFTKAQRRALALRDGTCRAEGCDIPGTWSEAHHLVPWAHGGVTDLDNAALLCSRHHHRAHDTAYDLTTLANGDLRFHRRT</sequence>
<dbReference type="InterPro" id="IPR002711">
    <property type="entry name" value="HNH"/>
</dbReference>
<evidence type="ECO:0000256" key="1">
    <source>
        <dbReference type="ARBA" id="ARBA00023450"/>
    </source>
</evidence>
<protein>
    <submittedName>
        <fullName evidence="3">HNH endonuclease</fullName>
    </submittedName>
</protein>
<dbReference type="GO" id="GO:0004519">
    <property type="term" value="F:endonuclease activity"/>
    <property type="evidence" value="ECO:0007669"/>
    <property type="project" value="UniProtKB-KW"/>
</dbReference>
<dbReference type="Gene3D" id="1.10.30.50">
    <property type="match status" value="1"/>
</dbReference>
<organism evidence="3 4">
    <name type="scientific">Nocardioides daphniae</name>
    <dbReference type="NCBI Taxonomy" id="402297"/>
    <lineage>
        <taxon>Bacteria</taxon>
        <taxon>Bacillati</taxon>
        <taxon>Actinomycetota</taxon>
        <taxon>Actinomycetes</taxon>
        <taxon>Propionibacteriales</taxon>
        <taxon>Nocardioidaceae</taxon>
        <taxon>Nocardioides</taxon>
    </lineage>
</organism>
<keyword evidence="3" id="KW-0378">Hydrolase</keyword>
<dbReference type="CDD" id="cd00085">
    <property type="entry name" value="HNHc"/>
    <property type="match status" value="1"/>
</dbReference>
<keyword evidence="3" id="KW-0255">Endonuclease</keyword>
<keyword evidence="3" id="KW-0540">Nuclease</keyword>
<dbReference type="EMBL" id="BMCK01000001">
    <property type="protein sequence ID" value="GGD05651.1"/>
    <property type="molecule type" value="Genomic_DNA"/>
</dbReference>
<comment type="similarity">
    <text evidence="1">Belongs to the Rv1128c/1148c/1588c/1702c/1945/3466 family.</text>
</comment>
<dbReference type="SMART" id="SM00507">
    <property type="entry name" value="HNHc"/>
    <property type="match status" value="1"/>
</dbReference>
<dbReference type="InterPro" id="IPR003870">
    <property type="entry name" value="DUF222"/>
</dbReference>
<evidence type="ECO:0000259" key="2">
    <source>
        <dbReference type="SMART" id="SM00507"/>
    </source>
</evidence>
<reference evidence="4" key="1">
    <citation type="journal article" date="2019" name="Int. J. Syst. Evol. Microbiol.">
        <title>The Global Catalogue of Microorganisms (GCM) 10K type strain sequencing project: providing services to taxonomists for standard genome sequencing and annotation.</title>
        <authorList>
            <consortium name="The Broad Institute Genomics Platform"/>
            <consortium name="The Broad Institute Genome Sequencing Center for Infectious Disease"/>
            <person name="Wu L."/>
            <person name="Ma J."/>
        </authorList>
    </citation>
    <scope>NUCLEOTIDE SEQUENCE [LARGE SCALE GENOMIC DNA]</scope>
    <source>
        <strain evidence="4">CCM 7403</strain>
    </source>
</reference>
<proteinExistence type="inferred from homology"/>
<dbReference type="InterPro" id="IPR003615">
    <property type="entry name" value="HNH_nuc"/>
</dbReference>
<dbReference type="Proteomes" id="UP000630594">
    <property type="component" value="Unassembled WGS sequence"/>
</dbReference>